<comment type="similarity">
    <text evidence="3 11">Belongs to the FliG family.</text>
</comment>
<evidence type="ECO:0000313" key="16">
    <source>
        <dbReference type="Proteomes" id="UP000244906"/>
    </source>
</evidence>
<evidence type="ECO:0000259" key="13">
    <source>
        <dbReference type="Pfam" id="PF14841"/>
    </source>
</evidence>
<dbReference type="EMBL" id="QDDL01000007">
    <property type="protein sequence ID" value="PVZ66810.1"/>
    <property type="molecule type" value="Genomic_DNA"/>
</dbReference>
<dbReference type="GO" id="GO:0009425">
    <property type="term" value="C:bacterial-type flagellum basal body"/>
    <property type="evidence" value="ECO:0007669"/>
    <property type="project" value="UniProtKB-SubCell"/>
</dbReference>
<dbReference type="GO" id="GO:0003774">
    <property type="term" value="F:cytoskeletal motor activity"/>
    <property type="evidence" value="ECO:0007669"/>
    <property type="project" value="InterPro"/>
</dbReference>
<keyword evidence="7 11" id="KW-0283">Flagellar rotation</keyword>
<protein>
    <recommendedName>
        <fullName evidence="4 11">Flagellar motor switch protein FliG</fullName>
    </recommendedName>
</protein>
<comment type="subcellular location">
    <subcellularLocation>
        <location evidence="1 11">Bacterial flagellum basal body</location>
    </subcellularLocation>
    <subcellularLocation>
        <location evidence="2 11">Cell inner membrane</location>
        <topology evidence="2 11">Peripheral membrane protein</topology>
        <orientation evidence="2 11">Cytoplasmic side</orientation>
    </subcellularLocation>
</comment>
<keyword evidence="15" id="KW-0969">Cilium</keyword>
<keyword evidence="5 11" id="KW-1003">Cell membrane</keyword>
<dbReference type="GO" id="GO:0071973">
    <property type="term" value="P:bacterial-type flagellum-dependent cell motility"/>
    <property type="evidence" value="ECO:0007669"/>
    <property type="project" value="InterPro"/>
</dbReference>
<evidence type="ECO:0000256" key="11">
    <source>
        <dbReference type="PIRNR" id="PIRNR003161"/>
    </source>
</evidence>
<gene>
    <name evidence="15" type="ORF">DC094_15760</name>
</gene>
<feature type="domain" description="Flagellar motor switch protein FliG N-terminal" evidence="14">
    <location>
        <begin position="1"/>
        <end position="102"/>
    </location>
</feature>
<evidence type="ECO:0000256" key="10">
    <source>
        <dbReference type="ARBA" id="ARBA00025598"/>
    </source>
</evidence>
<evidence type="ECO:0000256" key="2">
    <source>
        <dbReference type="ARBA" id="ARBA00004515"/>
    </source>
</evidence>
<accession>A0A2V1GZL7</accession>
<evidence type="ECO:0000256" key="1">
    <source>
        <dbReference type="ARBA" id="ARBA00004117"/>
    </source>
</evidence>
<dbReference type="InterPro" id="IPR000090">
    <property type="entry name" value="Flg_Motor_Flig"/>
</dbReference>
<keyword evidence="9 11" id="KW-0975">Bacterial flagellum</keyword>
<comment type="caution">
    <text evidence="15">The sequence shown here is derived from an EMBL/GenBank/DDBJ whole genome shotgun (WGS) entry which is preliminary data.</text>
</comment>
<keyword evidence="6 11" id="KW-0145">Chemotaxis</keyword>
<dbReference type="InterPro" id="IPR023087">
    <property type="entry name" value="Flg_Motor_Flig_C"/>
</dbReference>
<dbReference type="InterPro" id="IPR011002">
    <property type="entry name" value="FliG_a-hlx"/>
</dbReference>
<dbReference type="PANTHER" id="PTHR30534">
    <property type="entry name" value="FLAGELLAR MOTOR SWITCH PROTEIN FLIG"/>
    <property type="match status" value="1"/>
</dbReference>
<evidence type="ECO:0000256" key="9">
    <source>
        <dbReference type="ARBA" id="ARBA00023143"/>
    </source>
</evidence>
<dbReference type="Proteomes" id="UP000244906">
    <property type="component" value="Unassembled WGS sequence"/>
</dbReference>
<evidence type="ECO:0000313" key="15">
    <source>
        <dbReference type="EMBL" id="PVZ66810.1"/>
    </source>
</evidence>
<reference evidence="15 16" key="1">
    <citation type="submission" date="2018-04" db="EMBL/GenBank/DDBJ databases">
        <title>Thalassorhabdus spongiae gen. nov., sp. nov., isolated from a marine sponge in South-West Iceland.</title>
        <authorList>
            <person name="Knobloch S."/>
            <person name="Daussin A."/>
            <person name="Johannsson R."/>
            <person name="Marteinsson V.T."/>
        </authorList>
    </citation>
    <scope>NUCLEOTIDE SEQUENCE [LARGE SCALE GENOMIC DNA]</scope>
    <source>
        <strain evidence="15 16">Hp12</strain>
    </source>
</reference>
<evidence type="ECO:0000256" key="6">
    <source>
        <dbReference type="ARBA" id="ARBA00022500"/>
    </source>
</evidence>
<dbReference type="AlphaFoldDB" id="A0A2V1GZL7"/>
<dbReference type="Pfam" id="PF01706">
    <property type="entry name" value="FliG_C"/>
    <property type="match status" value="1"/>
</dbReference>
<evidence type="ECO:0000256" key="5">
    <source>
        <dbReference type="ARBA" id="ARBA00022475"/>
    </source>
</evidence>
<keyword evidence="11" id="KW-0997">Cell inner membrane</keyword>
<feature type="domain" description="Flagellar motor switch protein FliG middle" evidence="13">
    <location>
        <begin position="112"/>
        <end position="180"/>
    </location>
</feature>
<dbReference type="NCBIfam" id="TIGR00207">
    <property type="entry name" value="fliG"/>
    <property type="match status" value="1"/>
</dbReference>
<comment type="function">
    <text evidence="10 11">FliG is one of three proteins (FliG, FliN, FliM) that forms the rotor-mounted switch complex (C ring), located at the base of the basal body. This complex interacts with the CheY and CheZ chemotaxis proteins, in addition to contacting components of the motor that determine the direction of flagellar rotation.</text>
</comment>
<organism evidence="15 16">
    <name type="scientific">Pelagibaculum spongiae</name>
    <dbReference type="NCBI Taxonomy" id="2080658"/>
    <lineage>
        <taxon>Bacteria</taxon>
        <taxon>Pseudomonadati</taxon>
        <taxon>Pseudomonadota</taxon>
        <taxon>Gammaproteobacteria</taxon>
        <taxon>Oceanospirillales</taxon>
        <taxon>Pelagibaculum</taxon>
    </lineage>
</organism>
<sequence length="329" mass="35899">MAGVDRVALLLMTIGEEGAAEVMKQFEPKEVQQIGIAMASLKDVKREAISGVLDAFMANVEGQTSLGMGSDEYIKKMLTQALGEEKAGSVMDRILIGANTKGLDTLKWMDARQVADIIRYEHPQIQAIMVAYLEPDQAAEVLSFFGEKVQLDIVRRVASLDTIQPIALQELNDIMEKHFVNGSAGGQTSGMGGVKTVADMLNFLDSSMEAPLMDAIREIDEELGVQIEDLMFVFDNIGDIDSRGIQALLREVESETLVLALKGADETIREKIFGNMGKRAAEFLREDLDNKGPVKLSEVEGAQKEIISIAKRMADSGEITLAGKGEEML</sequence>
<dbReference type="Pfam" id="PF14841">
    <property type="entry name" value="FliG_M"/>
    <property type="match status" value="1"/>
</dbReference>
<dbReference type="SUPFAM" id="SSF48029">
    <property type="entry name" value="FliG"/>
    <property type="match status" value="2"/>
</dbReference>
<keyword evidence="8 11" id="KW-0472">Membrane</keyword>
<dbReference type="InterPro" id="IPR032779">
    <property type="entry name" value="FliG_M"/>
</dbReference>
<proteinExistence type="inferred from homology"/>
<dbReference type="FunFam" id="1.10.220.30:FF:000001">
    <property type="entry name" value="Flagellar motor switch protein FliG"/>
    <property type="match status" value="1"/>
</dbReference>
<evidence type="ECO:0000259" key="12">
    <source>
        <dbReference type="Pfam" id="PF01706"/>
    </source>
</evidence>
<dbReference type="GO" id="GO:0006935">
    <property type="term" value="P:chemotaxis"/>
    <property type="evidence" value="ECO:0007669"/>
    <property type="project" value="UniProtKB-KW"/>
</dbReference>
<evidence type="ECO:0000256" key="8">
    <source>
        <dbReference type="ARBA" id="ARBA00023136"/>
    </source>
</evidence>
<keyword evidence="16" id="KW-1185">Reference proteome</keyword>
<dbReference type="GO" id="GO:0005886">
    <property type="term" value="C:plasma membrane"/>
    <property type="evidence" value="ECO:0007669"/>
    <property type="project" value="UniProtKB-SubCell"/>
</dbReference>
<name>A0A2V1GZL7_9GAMM</name>
<dbReference type="Gene3D" id="1.10.220.30">
    <property type="match status" value="3"/>
</dbReference>
<dbReference type="InterPro" id="IPR028263">
    <property type="entry name" value="FliG_N"/>
</dbReference>
<evidence type="ECO:0000256" key="4">
    <source>
        <dbReference type="ARBA" id="ARBA00021870"/>
    </source>
</evidence>
<keyword evidence="15" id="KW-0282">Flagellum</keyword>
<dbReference type="PRINTS" id="PR00954">
    <property type="entry name" value="FLGMOTORFLIG"/>
</dbReference>
<dbReference type="OrthoDB" id="9780302at2"/>
<dbReference type="RefSeq" id="WP_116688173.1">
    <property type="nucleotide sequence ID" value="NZ_CAWNYD010000007.1"/>
</dbReference>
<evidence type="ECO:0000256" key="3">
    <source>
        <dbReference type="ARBA" id="ARBA00010299"/>
    </source>
</evidence>
<evidence type="ECO:0000256" key="7">
    <source>
        <dbReference type="ARBA" id="ARBA00022779"/>
    </source>
</evidence>
<dbReference type="PANTHER" id="PTHR30534:SF0">
    <property type="entry name" value="FLAGELLAR MOTOR SWITCH PROTEIN FLIG"/>
    <property type="match status" value="1"/>
</dbReference>
<dbReference type="Pfam" id="PF14842">
    <property type="entry name" value="FliG_N"/>
    <property type="match status" value="1"/>
</dbReference>
<evidence type="ECO:0000259" key="14">
    <source>
        <dbReference type="Pfam" id="PF14842"/>
    </source>
</evidence>
<keyword evidence="15" id="KW-0966">Cell projection</keyword>
<dbReference type="PIRSF" id="PIRSF003161">
    <property type="entry name" value="FliG"/>
    <property type="match status" value="1"/>
</dbReference>
<feature type="domain" description="Flagellar motor switch protein FliG C-terminal" evidence="12">
    <location>
        <begin position="215"/>
        <end position="321"/>
    </location>
</feature>